<comment type="caution">
    <text evidence="12">The sequence shown here is derived from an EMBL/GenBank/DDBJ whole genome shotgun (WGS) entry which is preliminary data.</text>
</comment>
<dbReference type="PANTHER" id="PTHR43394">
    <property type="entry name" value="ATP-DEPENDENT PERMEASE MDL1, MITOCHONDRIAL"/>
    <property type="match status" value="1"/>
</dbReference>
<evidence type="ECO:0000256" key="4">
    <source>
        <dbReference type="ARBA" id="ARBA00022692"/>
    </source>
</evidence>
<comment type="subcellular location">
    <subcellularLocation>
        <location evidence="1">Cell membrane</location>
        <topology evidence="1">Multi-pass membrane protein</topology>
    </subcellularLocation>
</comment>
<protein>
    <submittedName>
        <fullName evidence="12">ABC transporter, ATP-binding protein</fullName>
    </submittedName>
</protein>
<dbReference type="PANTHER" id="PTHR43394:SF1">
    <property type="entry name" value="ATP-BINDING CASSETTE SUB-FAMILY B MEMBER 10, MITOCHONDRIAL"/>
    <property type="match status" value="1"/>
</dbReference>
<dbReference type="GO" id="GO:0016887">
    <property type="term" value="F:ATP hydrolysis activity"/>
    <property type="evidence" value="ECO:0007669"/>
    <property type="project" value="InterPro"/>
</dbReference>
<keyword evidence="8 9" id="KW-0472">Membrane</keyword>
<dbReference type="OrthoDB" id="9762778at2"/>
<evidence type="ECO:0000259" key="10">
    <source>
        <dbReference type="PROSITE" id="PS50893"/>
    </source>
</evidence>
<dbReference type="HOGENOM" id="CLU_000604_84_3_9"/>
<feature type="transmembrane region" description="Helical" evidence="9">
    <location>
        <begin position="12"/>
        <end position="29"/>
    </location>
</feature>
<dbReference type="InterPro" id="IPR003593">
    <property type="entry name" value="AAA+_ATPase"/>
</dbReference>
<dbReference type="InterPro" id="IPR036640">
    <property type="entry name" value="ABC1_TM_sf"/>
</dbReference>
<feature type="transmembrane region" description="Helical" evidence="9">
    <location>
        <begin position="154"/>
        <end position="180"/>
    </location>
</feature>
<keyword evidence="7 9" id="KW-1133">Transmembrane helix</keyword>
<dbReference type="InterPro" id="IPR003439">
    <property type="entry name" value="ABC_transporter-like_ATP-bd"/>
</dbReference>
<feature type="domain" description="ABC transporter" evidence="10">
    <location>
        <begin position="338"/>
        <end position="573"/>
    </location>
</feature>
<accession>V2XN66</accession>
<evidence type="ECO:0000256" key="7">
    <source>
        <dbReference type="ARBA" id="ARBA00022989"/>
    </source>
</evidence>
<dbReference type="PROSITE" id="PS50893">
    <property type="entry name" value="ABC_TRANSPORTER_2"/>
    <property type="match status" value="1"/>
</dbReference>
<evidence type="ECO:0000256" key="2">
    <source>
        <dbReference type="ARBA" id="ARBA00022448"/>
    </source>
</evidence>
<gene>
    <name evidence="12" type="ORF">GCWU0000282_001296</name>
</gene>
<dbReference type="Pfam" id="PF00005">
    <property type="entry name" value="ABC_tran"/>
    <property type="match status" value="1"/>
</dbReference>
<dbReference type="Gene3D" id="1.20.1560.10">
    <property type="entry name" value="ABC transporter type 1, transmembrane domain"/>
    <property type="match status" value="1"/>
</dbReference>
<evidence type="ECO:0000256" key="8">
    <source>
        <dbReference type="ARBA" id="ARBA00023136"/>
    </source>
</evidence>
<reference evidence="12 13" key="1">
    <citation type="submission" date="2013-06" db="EMBL/GenBank/DDBJ databases">
        <authorList>
            <person name="Weinstock G."/>
            <person name="Sodergren E."/>
            <person name="Clifton S."/>
            <person name="Fulton L."/>
            <person name="Fulton B."/>
            <person name="Courtney L."/>
            <person name="Fronick C."/>
            <person name="Harrison M."/>
            <person name="Strong C."/>
            <person name="Farmer C."/>
            <person name="Delahaunty K."/>
            <person name="Markovic C."/>
            <person name="Hall O."/>
            <person name="Minx P."/>
            <person name="Tomlinson C."/>
            <person name="Mitreva M."/>
            <person name="Nelson J."/>
            <person name="Hou S."/>
            <person name="Wollam A."/>
            <person name="Pepin K.H."/>
            <person name="Johnson M."/>
            <person name="Bhonagiri V."/>
            <person name="Nash W.E."/>
            <person name="Warren W."/>
            <person name="Chinwalla A."/>
            <person name="Mardis E.R."/>
            <person name="Wilson R.K."/>
        </authorList>
    </citation>
    <scope>NUCLEOTIDE SEQUENCE [LARGE SCALE GENOMIC DNA]</scope>
    <source>
        <strain evidence="12 13">ATCC 51271</strain>
    </source>
</reference>
<dbReference type="PROSITE" id="PS00211">
    <property type="entry name" value="ABC_TRANSPORTER_1"/>
    <property type="match status" value="1"/>
</dbReference>
<dbReference type="GO" id="GO:0005524">
    <property type="term" value="F:ATP binding"/>
    <property type="evidence" value="ECO:0007669"/>
    <property type="project" value="UniProtKB-KW"/>
</dbReference>
<evidence type="ECO:0000259" key="11">
    <source>
        <dbReference type="PROSITE" id="PS50929"/>
    </source>
</evidence>
<feature type="transmembrane region" description="Helical" evidence="9">
    <location>
        <begin position="54"/>
        <end position="80"/>
    </location>
</feature>
<keyword evidence="4 9" id="KW-0812">Transmembrane</keyword>
<evidence type="ECO:0000256" key="9">
    <source>
        <dbReference type="SAM" id="Phobius"/>
    </source>
</evidence>
<dbReference type="SMART" id="SM00382">
    <property type="entry name" value="AAA"/>
    <property type="match status" value="1"/>
</dbReference>
<dbReference type="InterPro" id="IPR017871">
    <property type="entry name" value="ABC_transporter-like_CS"/>
</dbReference>
<evidence type="ECO:0000256" key="3">
    <source>
        <dbReference type="ARBA" id="ARBA00022475"/>
    </source>
</evidence>
<dbReference type="STRING" id="592026.GCWU0000282_001296"/>
<dbReference type="Gene3D" id="3.40.50.300">
    <property type="entry name" value="P-loop containing nucleotide triphosphate hydrolases"/>
    <property type="match status" value="1"/>
</dbReference>
<dbReference type="InterPro" id="IPR011527">
    <property type="entry name" value="ABC1_TM_dom"/>
</dbReference>
<dbReference type="SUPFAM" id="SSF90123">
    <property type="entry name" value="ABC transporter transmembrane region"/>
    <property type="match status" value="1"/>
</dbReference>
<evidence type="ECO:0000256" key="6">
    <source>
        <dbReference type="ARBA" id="ARBA00022840"/>
    </source>
</evidence>
<name>V2XN66_9FIRM</name>
<dbReference type="CDD" id="cd18548">
    <property type="entry name" value="ABC_6TM_Tm287_like"/>
    <property type="match status" value="1"/>
</dbReference>
<dbReference type="GO" id="GO:0005886">
    <property type="term" value="C:plasma membrane"/>
    <property type="evidence" value="ECO:0007669"/>
    <property type="project" value="UniProtKB-SubCell"/>
</dbReference>
<dbReference type="EMBL" id="ACIL03000009">
    <property type="protein sequence ID" value="ESL03584.1"/>
    <property type="molecule type" value="Genomic_DNA"/>
</dbReference>
<keyword evidence="3" id="KW-1003">Cell membrane</keyword>
<dbReference type="AlphaFoldDB" id="V2XN66"/>
<feature type="transmembrane region" description="Helical" evidence="9">
    <location>
        <begin position="245"/>
        <end position="264"/>
    </location>
</feature>
<keyword evidence="6 12" id="KW-0067">ATP-binding</keyword>
<keyword evidence="2" id="KW-0813">Transport</keyword>
<feature type="transmembrane region" description="Helical" evidence="9">
    <location>
        <begin position="284"/>
        <end position="303"/>
    </location>
</feature>
<dbReference type="Pfam" id="PF00664">
    <property type="entry name" value="ABC_membrane"/>
    <property type="match status" value="1"/>
</dbReference>
<evidence type="ECO:0000313" key="12">
    <source>
        <dbReference type="EMBL" id="ESL03584.1"/>
    </source>
</evidence>
<evidence type="ECO:0000256" key="1">
    <source>
        <dbReference type="ARBA" id="ARBA00004651"/>
    </source>
</evidence>
<dbReference type="InterPro" id="IPR027417">
    <property type="entry name" value="P-loop_NTPase"/>
</dbReference>
<organism evidence="12 13">
    <name type="scientific">Catonella morbi ATCC 51271</name>
    <dbReference type="NCBI Taxonomy" id="592026"/>
    <lineage>
        <taxon>Bacteria</taxon>
        <taxon>Bacillati</taxon>
        <taxon>Bacillota</taxon>
        <taxon>Clostridia</taxon>
        <taxon>Lachnospirales</taxon>
        <taxon>Lachnospiraceae</taxon>
        <taxon>Catonella</taxon>
    </lineage>
</organism>
<keyword evidence="13" id="KW-1185">Reference proteome</keyword>
<dbReference type="FunFam" id="3.40.50.300:FF:000854">
    <property type="entry name" value="Multidrug ABC transporter ATP-binding protein"/>
    <property type="match status" value="1"/>
</dbReference>
<proteinExistence type="predicted"/>
<dbReference type="eggNOG" id="COG1132">
    <property type="taxonomic scope" value="Bacteria"/>
</dbReference>
<keyword evidence="5" id="KW-0547">Nucleotide-binding</keyword>
<dbReference type="PROSITE" id="PS50929">
    <property type="entry name" value="ABC_TM1F"/>
    <property type="match status" value="1"/>
</dbReference>
<evidence type="ECO:0000313" key="13">
    <source>
        <dbReference type="Proteomes" id="UP000018227"/>
    </source>
</evidence>
<evidence type="ECO:0000256" key="5">
    <source>
        <dbReference type="ARBA" id="ARBA00022741"/>
    </source>
</evidence>
<dbReference type="Proteomes" id="UP000018227">
    <property type="component" value="Unassembled WGS sequence"/>
</dbReference>
<dbReference type="InterPro" id="IPR039421">
    <property type="entry name" value="Type_1_exporter"/>
</dbReference>
<dbReference type="GO" id="GO:0015421">
    <property type="term" value="F:ABC-type oligopeptide transporter activity"/>
    <property type="evidence" value="ECO:0007669"/>
    <property type="project" value="TreeGrafter"/>
</dbReference>
<feature type="domain" description="ABC transmembrane type-1" evidence="11">
    <location>
        <begin position="17"/>
        <end position="305"/>
    </location>
</feature>
<dbReference type="SUPFAM" id="SSF52540">
    <property type="entry name" value="P-loop containing nucleoside triphosphate hydrolases"/>
    <property type="match status" value="1"/>
</dbReference>
<dbReference type="RefSeq" id="WP_023354176.1">
    <property type="nucleotide sequence ID" value="NZ_KI535367.1"/>
</dbReference>
<sequence>MIKLFRYLRKKDRLYIFISLCFIVCQVWLDLRLPDYMSEITRLIQTPDSAFSEVVIAGGKMLACALFSMAAAFIVGYFVARVAAGLSKRLRDAVYDKVISFSMEEMGKFSTASLITRSINDISQVQMVIAIGLQASVKAPILAIWAITKILNKNLIWSAATGVAIAFLLVLIAIVFVLVVPGFQKMQTLTDNINRVARENLSGVRVVRAYNAEGYQEAKFEQANEELTSVNLFTQKVMAIMSPSMTLISSGLTLSIYWIGVYLIDKAALQEKISLFSDMIVFSSYAMQVIMSFIILTFTFILLPRAIVSSKRINEVLNTENRITDGAGSKKPVETGTVEFKNVSFHYPDAADDMITGINFKANKGEMVAFIGATGSGKTTLINLIPRFYDATGGEVLVDGINVKEYKLSELRKKIGYAPQKALLFSGSVESNVAYGSDNSDSEKLNEALEISQAKEFVEKLENKEKSAISQGAVNVSGGQKQRLSIARSIYNKPEILIFDDSFSALDYRTDKILRRELKERVKGSTSLIVAQRIGTIMEADRIIVLEEGKIVGQGKHKELLKTCPVYKEIAMSQLSEEEL</sequence>